<evidence type="ECO:0000313" key="2">
    <source>
        <dbReference type="Proteomes" id="UP001623592"/>
    </source>
</evidence>
<reference evidence="1 2" key="1">
    <citation type="submission" date="2024-11" db="EMBL/GenBank/DDBJ databases">
        <authorList>
            <person name="Heng Y.C."/>
            <person name="Lim A.C.H."/>
            <person name="Lee J.K.Y."/>
            <person name="Kittelmann S."/>
        </authorList>
    </citation>
    <scope>NUCLEOTIDE SEQUENCE [LARGE SCALE GENOMIC DNA]</scope>
    <source>
        <strain evidence="1 2">WILCCON 0114</strain>
    </source>
</reference>
<keyword evidence="2" id="KW-1185">Reference proteome</keyword>
<organism evidence="1 2">
    <name type="scientific">Clostridium neuense</name>
    <dbReference type="NCBI Taxonomy" id="1728934"/>
    <lineage>
        <taxon>Bacteria</taxon>
        <taxon>Bacillati</taxon>
        <taxon>Bacillota</taxon>
        <taxon>Clostridia</taxon>
        <taxon>Eubacteriales</taxon>
        <taxon>Clostridiaceae</taxon>
        <taxon>Clostridium</taxon>
    </lineage>
</organism>
<comment type="caution">
    <text evidence="1">The sequence shown here is derived from an EMBL/GenBank/DDBJ whole genome shotgun (WGS) entry which is preliminary data.</text>
</comment>
<evidence type="ECO:0000313" key="1">
    <source>
        <dbReference type="EMBL" id="MFL0252916.1"/>
    </source>
</evidence>
<protein>
    <submittedName>
        <fullName evidence="1">Uncharacterized protein</fullName>
    </submittedName>
</protein>
<sequence length="122" mass="14530">MIENEMYAIYKGKECKCDIEDENTISIYSSSLDDGFSDFMGVYYMDVSFKDCTRVYKKTLCFKYNNDSFLIREEHDNKVLLETGSRSYDLISLGFKRVLNDIFQKWVSLSEGKRYWAIYDYK</sequence>
<accession>A0ABW8TKY3</accession>
<dbReference type="RefSeq" id="WP_406789574.1">
    <property type="nucleotide sequence ID" value="NZ_JBJIAA010000022.1"/>
</dbReference>
<dbReference type="Proteomes" id="UP001623592">
    <property type="component" value="Unassembled WGS sequence"/>
</dbReference>
<dbReference type="EMBL" id="JBJIAA010000022">
    <property type="protein sequence ID" value="MFL0252916.1"/>
    <property type="molecule type" value="Genomic_DNA"/>
</dbReference>
<proteinExistence type="predicted"/>
<gene>
    <name evidence="1" type="ORF">ACJDT4_21140</name>
</gene>
<name>A0ABW8TKY3_9CLOT</name>